<accession>A0A368BKF2</accession>
<evidence type="ECO:0000313" key="2">
    <source>
        <dbReference type="EMBL" id="RCL37337.1"/>
    </source>
</evidence>
<keyword evidence="1" id="KW-1133">Transmembrane helix</keyword>
<dbReference type="EMBL" id="QOPC01000024">
    <property type="protein sequence ID" value="RCL37337.1"/>
    <property type="molecule type" value="Genomic_DNA"/>
</dbReference>
<proteinExistence type="predicted"/>
<dbReference type="AlphaFoldDB" id="A0A368BKF2"/>
<feature type="transmembrane region" description="Helical" evidence="1">
    <location>
        <begin position="43"/>
        <end position="64"/>
    </location>
</feature>
<feature type="transmembrane region" description="Helical" evidence="1">
    <location>
        <begin position="7"/>
        <end position="37"/>
    </location>
</feature>
<sequence>MTFFKRFLVLFICGAVQVFFATYLLLELLGFGLAWHLMNHDMMFIPGILVFVGSGYLTFSYYFLSDEQSNNALYDEFTALRYYKLATAGYVI</sequence>
<evidence type="ECO:0000256" key="1">
    <source>
        <dbReference type="SAM" id="Phobius"/>
    </source>
</evidence>
<comment type="caution">
    <text evidence="2">The sequence shown here is derived from an EMBL/GenBank/DDBJ whole genome shotgun (WGS) entry which is preliminary data.</text>
</comment>
<organism evidence="2 3">
    <name type="scientific">SAR86 cluster bacterium</name>
    <dbReference type="NCBI Taxonomy" id="2030880"/>
    <lineage>
        <taxon>Bacteria</taxon>
        <taxon>Pseudomonadati</taxon>
        <taxon>Pseudomonadota</taxon>
        <taxon>Gammaproteobacteria</taxon>
        <taxon>SAR86 cluster</taxon>
    </lineage>
</organism>
<name>A0A368BKF2_9GAMM</name>
<keyword evidence="1" id="KW-0472">Membrane</keyword>
<gene>
    <name evidence="2" type="ORF">DBW98_03955</name>
</gene>
<dbReference type="Proteomes" id="UP000253032">
    <property type="component" value="Unassembled WGS sequence"/>
</dbReference>
<reference evidence="2 3" key="1">
    <citation type="journal article" date="2018" name="Microbiome">
        <title>Fine metagenomic profile of the Mediterranean stratified and mixed water columns revealed by assembly and recruitment.</title>
        <authorList>
            <person name="Haro-Moreno J.M."/>
            <person name="Lopez-Perez M."/>
            <person name="De La Torre J.R."/>
            <person name="Picazo A."/>
            <person name="Camacho A."/>
            <person name="Rodriguez-Valera F."/>
        </authorList>
    </citation>
    <scope>NUCLEOTIDE SEQUENCE [LARGE SCALE GENOMIC DNA]</scope>
    <source>
        <strain evidence="2">MED-G84</strain>
    </source>
</reference>
<evidence type="ECO:0000313" key="3">
    <source>
        <dbReference type="Proteomes" id="UP000253032"/>
    </source>
</evidence>
<keyword evidence="1" id="KW-0812">Transmembrane</keyword>
<feature type="non-terminal residue" evidence="2">
    <location>
        <position position="92"/>
    </location>
</feature>
<protein>
    <submittedName>
        <fullName evidence="2">Uncharacterized protein</fullName>
    </submittedName>
</protein>